<dbReference type="RefSeq" id="WP_127351890.1">
    <property type="nucleotide sequence ID" value="NZ_CP034791.1"/>
</dbReference>
<name>A0A3T0D5T5_9FIRM</name>
<dbReference type="EMBL" id="CP034791">
    <property type="protein sequence ID" value="AZT90435.1"/>
    <property type="molecule type" value="Genomic_DNA"/>
</dbReference>
<evidence type="ECO:0000313" key="1">
    <source>
        <dbReference type="EMBL" id="AZT90435.1"/>
    </source>
</evidence>
<evidence type="ECO:0000313" key="2">
    <source>
        <dbReference type="Proteomes" id="UP000282930"/>
    </source>
</evidence>
<gene>
    <name evidence="1" type="ORF">ELD05_07125</name>
</gene>
<organism evidence="1 2">
    <name type="scientific">Caldicellulosiruptor changbaiensis</name>
    <dbReference type="NCBI Taxonomy" id="1222016"/>
    <lineage>
        <taxon>Bacteria</taxon>
        <taxon>Bacillati</taxon>
        <taxon>Bacillota</taxon>
        <taxon>Bacillota incertae sedis</taxon>
        <taxon>Caldicellulosiruptorales</taxon>
        <taxon>Caldicellulosiruptoraceae</taxon>
        <taxon>Caldicellulosiruptor</taxon>
    </lineage>
</organism>
<dbReference type="Pfam" id="PF07873">
    <property type="entry name" value="YabP"/>
    <property type="match status" value="1"/>
</dbReference>
<protein>
    <submittedName>
        <fullName evidence="1">Sporulation protein</fullName>
    </submittedName>
</protein>
<proteinExistence type="predicted"/>
<dbReference type="KEGG" id="ccha:ELD05_07125"/>
<dbReference type="Proteomes" id="UP000282930">
    <property type="component" value="Chromosome"/>
</dbReference>
<sequence length="97" mass="11170">MKKSKTLKEVIQASQVPREIITNEPRITLIGEDEVVVENHKGLILYEEGLVKINTIRHPLYIKGSGLLIKKMDEEVMVISGRIRLIEYISLNEEKEK</sequence>
<accession>A0A3T0D5T5</accession>
<keyword evidence="2" id="KW-1185">Reference proteome</keyword>
<dbReference type="AlphaFoldDB" id="A0A3T0D5T5"/>
<reference evidence="1 2" key="1">
    <citation type="submission" date="2018-12" db="EMBL/GenBank/DDBJ databases">
        <title>Genome sequence from the cellulolytic species, Caldicellulosiruptor changbaiensis.</title>
        <authorList>
            <person name="Blumer-Schuette S.E."/>
            <person name="Mendoza C."/>
        </authorList>
    </citation>
    <scope>NUCLEOTIDE SEQUENCE [LARGE SCALE GENOMIC DNA]</scope>
    <source>
        <strain evidence="1 2">CBS-Z</strain>
    </source>
</reference>
<dbReference type="InterPro" id="IPR022476">
    <property type="entry name" value="Spore_YabP/YqfC"/>
</dbReference>